<dbReference type="EMBL" id="JAHVKP010000001">
    <property type="protein sequence ID" value="MBY6218457.1"/>
    <property type="molecule type" value="Genomic_DNA"/>
</dbReference>
<feature type="transmembrane region" description="Helical" evidence="1">
    <location>
        <begin position="329"/>
        <end position="349"/>
    </location>
</feature>
<evidence type="ECO:0000256" key="1">
    <source>
        <dbReference type="SAM" id="Phobius"/>
    </source>
</evidence>
<feature type="transmembrane region" description="Helical" evidence="1">
    <location>
        <begin position="355"/>
        <end position="372"/>
    </location>
</feature>
<dbReference type="Proteomes" id="UP000824927">
    <property type="component" value="Unassembled WGS sequence"/>
</dbReference>
<gene>
    <name evidence="2" type="ORF">KUV31_08890</name>
</gene>
<reference evidence="2" key="1">
    <citation type="submission" date="2021-06" db="EMBL/GenBank/DDBJ databases">
        <title>50 bacteria genomes isolated from Dapeng, Shenzhen, China.</title>
        <authorList>
            <person name="Zheng W."/>
            <person name="Yu S."/>
            <person name="Huang Y."/>
        </authorList>
    </citation>
    <scope>NUCLEOTIDE SEQUENCE</scope>
    <source>
        <strain evidence="2">DP4N28-2</strain>
    </source>
</reference>
<dbReference type="Gene3D" id="3.40.50.450">
    <property type="match status" value="1"/>
</dbReference>
<keyword evidence="1" id="KW-0812">Transmembrane</keyword>
<evidence type="ECO:0000313" key="2">
    <source>
        <dbReference type="EMBL" id="MBY6218457.1"/>
    </source>
</evidence>
<name>A0A9Q3S1Y9_9SPHN</name>
<protein>
    <recommendedName>
        <fullName evidence="4">DUF4231 domain-containing protein</fullName>
    </recommendedName>
</protein>
<accession>A0A9Q3S1Y9</accession>
<organism evidence="2 3">
    <name type="scientific">Qipengyuania aquimaris</name>
    <dbReference type="NCBI Taxonomy" id="255984"/>
    <lineage>
        <taxon>Bacteria</taxon>
        <taxon>Pseudomonadati</taxon>
        <taxon>Pseudomonadota</taxon>
        <taxon>Alphaproteobacteria</taxon>
        <taxon>Sphingomonadales</taxon>
        <taxon>Erythrobacteraceae</taxon>
        <taxon>Qipengyuania</taxon>
    </lineage>
</organism>
<keyword evidence="1" id="KW-1133">Transmembrane helix</keyword>
<keyword evidence="1" id="KW-0472">Membrane</keyword>
<sequence>MKQYDRFEPRLTLRFGVTGHRPPRLGSSHEGRIKAEVGELFDIARKTLSELKESHSDAFNDDEPLLKMVSSLAEGADTIAAEAAIHSGASLSVCLPFPPEVYARDFADKDWQRSAALIEQASSTMVLEGYSSGAEAGYEMAGQIVLSQCDILIAIWDGEAARGRGGTTQVIAEAVARHQPVIHIDADGKEEPQLLWSGLHAAIPDRPTIDGVERARAVDALPALIDALCAPPVGEQRDALLHFVHPRVKRRSHAIAWPLLLWITGAKPLSRLSLSSVLAEDSADQAKGLVRPFTDVGHYGHFLNTDLLDRYARADAQASLFALRFRSSFVVNFALSGLAVLLALSGLLFPEYKKILIGAELLVILVIIINTRRATRVDFHRRWIDRRHLAERLRQLMIVSMLGRLGLREVENGTREPGWASWYARASARELGLAGARMDEAYLSRLRQTMLDLIEDQANYHRANKHSMHRANHRLHLIGDAFFGGTILACLAYLIVSFTVGKDAGLMGFGMAEIVTLLTALFPALAAALYGIRMQGDFAATSERSALIARMLDGLKVALEADPLRYDRLVERSRRLSEILLVDVQQWQLHFETRPMSLPG</sequence>
<dbReference type="AlphaFoldDB" id="A0A9Q3S1Y9"/>
<feature type="transmembrane region" description="Helical" evidence="1">
    <location>
        <begin position="475"/>
        <end position="496"/>
    </location>
</feature>
<proteinExistence type="predicted"/>
<evidence type="ECO:0008006" key="4">
    <source>
        <dbReference type="Google" id="ProtNLM"/>
    </source>
</evidence>
<dbReference type="RefSeq" id="WP_222405270.1">
    <property type="nucleotide sequence ID" value="NZ_JAHVKP010000001.1"/>
</dbReference>
<dbReference type="SUPFAM" id="SSF102405">
    <property type="entry name" value="MCP/YpsA-like"/>
    <property type="match status" value="1"/>
</dbReference>
<feature type="transmembrane region" description="Helical" evidence="1">
    <location>
        <begin position="508"/>
        <end position="532"/>
    </location>
</feature>
<evidence type="ECO:0000313" key="3">
    <source>
        <dbReference type="Proteomes" id="UP000824927"/>
    </source>
</evidence>
<comment type="caution">
    <text evidence="2">The sequence shown here is derived from an EMBL/GenBank/DDBJ whole genome shotgun (WGS) entry which is preliminary data.</text>
</comment>